<dbReference type="GO" id="GO:0016747">
    <property type="term" value="F:acyltransferase activity, transferring groups other than amino-acyl groups"/>
    <property type="evidence" value="ECO:0007669"/>
    <property type="project" value="InterPro"/>
</dbReference>
<dbReference type="PROSITE" id="PS51186">
    <property type="entry name" value="GNAT"/>
    <property type="match status" value="1"/>
</dbReference>
<dbReference type="Pfam" id="PF00583">
    <property type="entry name" value="Acetyltransf_1"/>
    <property type="match status" value="1"/>
</dbReference>
<evidence type="ECO:0000313" key="2">
    <source>
        <dbReference type="EMBL" id="ECF6054023.1"/>
    </source>
</evidence>
<organism evidence="2">
    <name type="scientific">Salmonella enterica subsp. salamae</name>
    <dbReference type="NCBI Taxonomy" id="59202"/>
    <lineage>
        <taxon>Bacteria</taxon>
        <taxon>Pseudomonadati</taxon>
        <taxon>Pseudomonadota</taxon>
        <taxon>Gammaproteobacteria</taxon>
        <taxon>Enterobacterales</taxon>
        <taxon>Enterobacteriaceae</taxon>
        <taxon>Salmonella</taxon>
    </lineage>
</organism>
<dbReference type="EMBL" id="AAILSQ010000041">
    <property type="protein sequence ID" value="ECF6054023.1"/>
    <property type="molecule type" value="Genomic_DNA"/>
</dbReference>
<accession>A0A5Y2S784</accession>
<gene>
    <name evidence="2" type="ORF">FNN84_23005</name>
</gene>
<protein>
    <submittedName>
        <fullName evidence="2">GNAT family N-acetyltransferase</fullName>
    </submittedName>
</protein>
<keyword evidence="2" id="KW-0808">Transferase</keyword>
<dbReference type="Gene3D" id="3.40.630.30">
    <property type="match status" value="1"/>
</dbReference>
<name>A0A5Y2S784_SALER</name>
<reference evidence="2" key="1">
    <citation type="submission" date="2019-07" db="EMBL/GenBank/DDBJ databases">
        <authorList>
            <person name="Ashton P.M."/>
            <person name="Dallman T."/>
            <person name="Nair S."/>
            <person name="De Pinna E."/>
            <person name="Peters T."/>
            <person name="Grant K."/>
        </authorList>
    </citation>
    <scope>NUCLEOTIDE SEQUENCE [LARGE SCALE GENOMIC DNA]</scope>
    <source>
        <strain evidence="2">107213</strain>
    </source>
</reference>
<dbReference type="Proteomes" id="UP000839746">
    <property type="component" value="Unassembled WGS sequence"/>
</dbReference>
<dbReference type="SUPFAM" id="SSF55729">
    <property type="entry name" value="Acyl-CoA N-acyltransferases (Nat)"/>
    <property type="match status" value="1"/>
</dbReference>
<dbReference type="CDD" id="cd04301">
    <property type="entry name" value="NAT_SF"/>
    <property type="match status" value="1"/>
</dbReference>
<comment type="caution">
    <text evidence="2">The sequence shown here is derived from an EMBL/GenBank/DDBJ whole genome shotgun (WGS) entry which is preliminary data.</text>
</comment>
<feature type="domain" description="N-acetyltransferase" evidence="1">
    <location>
        <begin position="2"/>
        <end position="147"/>
    </location>
</feature>
<proteinExistence type="predicted"/>
<dbReference type="AlphaFoldDB" id="A0A5Y2S784"/>
<dbReference type="InterPro" id="IPR000182">
    <property type="entry name" value="GNAT_dom"/>
</dbReference>
<dbReference type="InterPro" id="IPR016181">
    <property type="entry name" value="Acyl_CoA_acyltransferase"/>
</dbReference>
<evidence type="ECO:0000259" key="1">
    <source>
        <dbReference type="PROSITE" id="PS51186"/>
    </source>
</evidence>
<sequence>MIVIRNFLPDDADGISELFREVYGDRYVYSELYVPTMIDWHNAQRHWQSAVAVKDGRIIGHAALWRDENAPSAELAMFATHPGGRHRGVATRLGMHLCREARKQQLTTITIKMVCSHSYSQRIAEKLGFHTTALLRDYVVSPFKPDDRESVMLGVQAVQPRPVPQIEEISGQHPWLSLLGIQFGNTQPLPLIQTALPLDITDIGDRIEVTLYQMTHKVIDEIIRLPHSRLVYLRIRFNSTLADALPSLYRAGFRDMGLTPDNKGGWFWLLQRGFRRHRLQLCCPIGQMLQTHSLSV</sequence>